<proteinExistence type="inferred from homology"/>
<dbReference type="PRINTS" id="PR00125">
    <property type="entry name" value="ATPASEDELTA"/>
</dbReference>
<evidence type="ECO:0000256" key="5">
    <source>
        <dbReference type="ARBA" id="ARBA00023136"/>
    </source>
</evidence>
<dbReference type="InterPro" id="IPR020781">
    <property type="entry name" value="ATPase_OSCP/d_CS"/>
</dbReference>
<keyword evidence="7 8" id="KW-0066">ATP synthesis</keyword>
<dbReference type="OrthoDB" id="9816221at2"/>
<evidence type="ECO:0000256" key="4">
    <source>
        <dbReference type="ARBA" id="ARBA00023065"/>
    </source>
</evidence>
<dbReference type="SUPFAM" id="SSF47928">
    <property type="entry name" value="N-terminal domain of the delta subunit of the F1F0-ATP synthase"/>
    <property type="match status" value="1"/>
</dbReference>
<keyword evidence="3 8" id="KW-0375">Hydrogen ion transport</keyword>
<dbReference type="GO" id="GO:0046933">
    <property type="term" value="F:proton-transporting ATP synthase activity, rotational mechanism"/>
    <property type="evidence" value="ECO:0007669"/>
    <property type="project" value="UniProtKB-UniRule"/>
</dbReference>
<protein>
    <recommendedName>
        <fullName evidence="8">ATP synthase subunit delta</fullName>
    </recommendedName>
    <alternativeName>
        <fullName evidence="8">ATP synthase F(1) sector subunit delta</fullName>
    </alternativeName>
    <alternativeName>
        <fullName evidence="8">F-type ATPase subunit delta</fullName>
        <shortName evidence="8">F-ATPase subunit delta</shortName>
    </alternativeName>
</protein>
<keyword evidence="5 8" id="KW-0472">Membrane</keyword>
<reference evidence="9 10" key="1">
    <citation type="submission" date="2019-03" db="EMBL/GenBank/DDBJ databases">
        <title>Genomic Encyclopedia of Type Strains, Phase IV (KMG-IV): sequencing the most valuable type-strain genomes for metagenomic binning, comparative biology and taxonomic classification.</title>
        <authorList>
            <person name="Goeker M."/>
        </authorList>
    </citation>
    <scope>NUCLEOTIDE SEQUENCE [LARGE SCALE GENOMIC DNA]</scope>
    <source>
        <strain evidence="9 10">DSM 24830</strain>
    </source>
</reference>
<keyword evidence="2 8" id="KW-0813">Transport</keyword>
<evidence type="ECO:0000256" key="7">
    <source>
        <dbReference type="ARBA" id="ARBA00023310"/>
    </source>
</evidence>
<evidence type="ECO:0000313" key="9">
    <source>
        <dbReference type="EMBL" id="TCJ82843.1"/>
    </source>
</evidence>
<dbReference type="NCBIfam" id="TIGR01145">
    <property type="entry name" value="ATP_synt_delta"/>
    <property type="match status" value="1"/>
</dbReference>
<dbReference type="Proteomes" id="UP000294887">
    <property type="component" value="Unassembled WGS sequence"/>
</dbReference>
<dbReference type="EMBL" id="SMFQ01000005">
    <property type="protein sequence ID" value="TCJ82843.1"/>
    <property type="molecule type" value="Genomic_DNA"/>
</dbReference>
<dbReference type="InterPro" id="IPR000711">
    <property type="entry name" value="ATPase_OSCP/dsu"/>
</dbReference>
<dbReference type="GO" id="GO:0045259">
    <property type="term" value="C:proton-transporting ATP synthase complex"/>
    <property type="evidence" value="ECO:0007669"/>
    <property type="project" value="UniProtKB-KW"/>
</dbReference>
<evidence type="ECO:0000256" key="1">
    <source>
        <dbReference type="ARBA" id="ARBA00004370"/>
    </source>
</evidence>
<keyword evidence="4 8" id="KW-0406">Ion transport</keyword>
<name>A0A4R1EPC9_9GAMM</name>
<comment type="caution">
    <text evidence="9">The sequence shown here is derived from an EMBL/GenBank/DDBJ whole genome shotgun (WGS) entry which is preliminary data.</text>
</comment>
<evidence type="ECO:0000256" key="3">
    <source>
        <dbReference type="ARBA" id="ARBA00022781"/>
    </source>
</evidence>
<dbReference type="RefSeq" id="WP_131907340.1">
    <property type="nucleotide sequence ID" value="NZ_BAAAFU010000007.1"/>
</dbReference>
<dbReference type="GO" id="GO:0005886">
    <property type="term" value="C:plasma membrane"/>
    <property type="evidence" value="ECO:0007669"/>
    <property type="project" value="UniProtKB-SubCell"/>
</dbReference>
<comment type="subcellular location">
    <subcellularLocation>
        <location evidence="8">Cell membrane</location>
        <topology evidence="8">Peripheral membrane protein</topology>
    </subcellularLocation>
    <subcellularLocation>
        <location evidence="1">Membrane</location>
    </subcellularLocation>
</comment>
<evidence type="ECO:0000256" key="2">
    <source>
        <dbReference type="ARBA" id="ARBA00022448"/>
    </source>
</evidence>
<comment type="function">
    <text evidence="8">This protein is part of the stalk that links CF(0) to CF(1). It either transmits conformational changes from CF(0) to CF(1) or is implicated in proton conduction.</text>
</comment>
<gene>
    <name evidence="8" type="primary">atpH</name>
    <name evidence="9" type="ORF">EV695_3580</name>
</gene>
<sequence>MSELTTAARPYARAVFEMAESAGSLGEWSDMLGFMGAIASDEKVSALLATPKMAKQAGADAFVQLCDGKLNEQAKNLVSMLAENDRLSLLPEMSAIYEVLKDEAEGSVEAIVTSAKALTETEEKSISDALKKRLGRDVKIKVSVDETLLGGAIIQAGDLVIDGSLKGRLSKMTSVMAN</sequence>
<dbReference type="NCBIfam" id="NF004402">
    <property type="entry name" value="PRK05758.2-2"/>
    <property type="match status" value="1"/>
</dbReference>
<dbReference type="Gene3D" id="1.10.520.20">
    <property type="entry name" value="N-terminal domain of the delta subunit of the F1F0-ATP synthase"/>
    <property type="match status" value="1"/>
</dbReference>
<keyword evidence="8" id="KW-1003">Cell membrane</keyword>
<dbReference type="InterPro" id="IPR026015">
    <property type="entry name" value="ATP_synth_OSCP/delta_N_sf"/>
</dbReference>
<accession>A0A4R1EPC9</accession>
<organism evidence="9 10">
    <name type="scientific">Cocleimonas flava</name>
    <dbReference type="NCBI Taxonomy" id="634765"/>
    <lineage>
        <taxon>Bacteria</taxon>
        <taxon>Pseudomonadati</taxon>
        <taxon>Pseudomonadota</taxon>
        <taxon>Gammaproteobacteria</taxon>
        <taxon>Thiotrichales</taxon>
        <taxon>Thiotrichaceae</taxon>
        <taxon>Cocleimonas</taxon>
    </lineage>
</organism>
<dbReference type="AlphaFoldDB" id="A0A4R1EPC9"/>
<keyword evidence="6 8" id="KW-0139">CF(1)</keyword>
<comment type="similarity">
    <text evidence="8">Belongs to the ATPase delta chain family.</text>
</comment>
<evidence type="ECO:0000256" key="8">
    <source>
        <dbReference type="HAMAP-Rule" id="MF_01416"/>
    </source>
</evidence>
<dbReference type="Pfam" id="PF00213">
    <property type="entry name" value="OSCP"/>
    <property type="match status" value="1"/>
</dbReference>
<evidence type="ECO:0000256" key="6">
    <source>
        <dbReference type="ARBA" id="ARBA00023196"/>
    </source>
</evidence>
<evidence type="ECO:0000313" key="10">
    <source>
        <dbReference type="Proteomes" id="UP000294887"/>
    </source>
</evidence>
<dbReference type="PROSITE" id="PS00389">
    <property type="entry name" value="ATPASE_DELTA"/>
    <property type="match status" value="1"/>
</dbReference>
<dbReference type="PANTHER" id="PTHR11910">
    <property type="entry name" value="ATP SYNTHASE DELTA CHAIN"/>
    <property type="match status" value="1"/>
</dbReference>
<dbReference type="HAMAP" id="MF_01416">
    <property type="entry name" value="ATP_synth_delta_bact"/>
    <property type="match status" value="1"/>
</dbReference>
<keyword evidence="10" id="KW-1185">Reference proteome</keyword>
<comment type="function">
    <text evidence="8">F(1)F(0) ATP synthase produces ATP from ADP in the presence of a proton or sodium gradient. F-type ATPases consist of two structural domains, F(1) containing the extramembraneous catalytic core and F(0) containing the membrane proton channel, linked together by a central stalk and a peripheral stalk. During catalysis, ATP synthesis in the catalytic domain of F(1) is coupled via a rotary mechanism of the central stalk subunits to proton translocation.</text>
</comment>